<accession>A0A8T0U9U1</accession>
<name>A0A8T0U9U1_PANVG</name>
<feature type="region of interest" description="Disordered" evidence="1">
    <location>
        <begin position="294"/>
        <end position="367"/>
    </location>
</feature>
<evidence type="ECO:0000313" key="3">
    <source>
        <dbReference type="Proteomes" id="UP000823388"/>
    </source>
</evidence>
<evidence type="ECO:0000313" key="2">
    <source>
        <dbReference type="EMBL" id="KAG2620881.1"/>
    </source>
</evidence>
<proteinExistence type="predicted"/>
<dbReference type="EMBL" id="CM029042">
    <property type="protein sequence ID" value="KAG2620881.1"/>
    <property type="molecule type" value="Genomic_DNA"/>
</dbReference>
<organism evidence="2 3">
    <name type="scientific">Panicum virgatum</name>
    <name type="common">Blackwell switchgrass</name>
    <dbReference type="NCBI Taxonomy" id="38727"/>
    <lineage>
        <taxon>Eukaryota</taxon>
        <taxon>Viridiplantae</taxon>
        <taxon>Streptophyta</taxon>
        <taxon>Embryophyta</taxon>
        <taxon>Tracheophyta</taxon>
        <taxon>Spermatophyta</taxon>
        <taxon>Magnoliopsida</taxon>
        <taxon>Liliopsida</taxon>
        <taxon>Poales</taxon>
        <taxon>Poaceae</taxon>
        <taxon>PACMAD clade</taxon>
        <taxon>Panicoideae</taxon>
        <taxon>Panicodae</taxon>
        <taxon>Paniceae</taxon>
        <taxon>Panicinae</taxon>
        <taxon>Panicum</taxon>
        <taxon>Panicum sect. Hiantes</taxon>
    </lineage>
</organism>
<feature type="compositionally biased region" description="Basic and acidic residues" evidence="1">
    <location>
        <begin position="161"/>
        <end position="172"/>
    </location>
</feature>
<feature type="compositionally biased region" description="Basic and acidic residues" evidence="1">
    <location>
        <begin position="305"/>
        <end position="314"/>
    </location>
</feature>
<dbReference type="Proteomes" id="UP000823388">
    <property type="component" value="Chromosome 3N"/>
</dbReference>
<protein>
    <submittedName>
        <fullName evidence="2">Uncharacterized protein</fullName>
    </submittedName>
</protein>
<comment type="caution">
    <text evidence="2">The sequence shown here is derived from an EMBL/GenBank/DDBJ whole genome shotgun (WGS) entry which is preliminary data.</text>
</comment>
<dbReference type="AlphaFoldDB" id="A0A8T0U9U1"/>
<keyword evidence="3" id="KW-1185">Reference proteome</keyword>
<sequence length="448" mass="48815">MTNPDLLSLGGRCTLLPEGAGHKLEIRDLPTPRHRLPPPPEGNRWDLIFHLDEYHDWSPQENGPVPYTRRFDWTAGFFDERILPPPPSGLAPAPRRASQGCRDTQLGPERRDRDPDSDGPRRRRESWRDTFSYRAPPAVLCGHLGRTTDRSSKVRRYRDTIPRSGDGWERHRSASPSRNCTAKSTLLDSRPPPQAVRSMDPMLQFSEVVGGPTSFCADSGSDPMLVEYALGWPVAAVRHNLAAEGPCFLGGYPATAALPGPTPRAEVLFGPRVQLPEDGSDTTFLDTVAAQVCDLDIPDPPPEDNDPHTEDRAFLDIPPPALSNPPASPPPPPKTRKPAAASAPPPRQKSARMAARGGGIPVAQRAQEPLAKDRRFVDLGASANDKAITDYVAMYKDPLPAKAITTLRKATRLGHQPTAQALAAVAEAVTAVDLAADPLQFYLCPDVF</sequence>
<feature type="region of interest" description="Disordered" evidence="1">
    <location>
        <begin position="161"/>
        <end position="194"/>
    </location>
</feature>
<feature type="region of interest" description="Disordered" evidence="1">
    <location>
        <begin position="82"/>
        <end position="129"/>
    </location>
</feature>
<evidence type="ECO:0000256" key="1">
    <source>
        <dbReference type="SAM" id="MobiDB-lite"/>
    </source>
</evidence>
<feature type="compositionally biased region" description="Basic and acidic residues" evidence="1">
    <location>
        <begin position="108"/>
        <end position="120"/>
    </location>
</feature>
<feature type="compositionally biased region" description="Polar residues" evidence="1">
    <location>
        <begin position="174"/>
        <end position="187"/>
    </location>
</feature>
<reference evidence="2" key="1">
    <citation type="submission" date="2020-05" db="EMBL/GenBank/DDBJ databases">
        <title>WGS assembly of Panicum virgatum.</title>
        <authorList>
            <person name="Lovell J.T."/>
            <person name="Jenkins J."/>
            <person name="Shu S."/>
            <person name="Juenger T.E."/>
            <person name="Schmutz J."/>
        </authorList>
    </citation>
    <scope>NUCLEOTIDE SEQUENCE</scope>
    <source>
        <strain evidence="2">AP13</strain>
    </source>
</reference>
<feature type="compositionally biased region" description="Pro residues" evidence="1">
    <location>
        <begin position="317"/>
        <end position="333"/>
    </location>
</feature>
<gene>
    <name evidence="2" type="ORF">PVAP13_3NG201400</name>
</gene>